<dbReference type="SUPFAM" id="SSF53474">
    <property type="entry name" value="alpha/beta-Hydrolases"/>
    <property type="match status" value="1"/>
</dbReference>
<comment type="caution">
    <text evidence="3">The sequence shown here is derived from an EMBL/GenBank/DDBJ whole genome shotgun (WGS) entry which is preliminary data.</text>
</comment>
<feature type="region of interest" description="Disordered" evidence="1">
    <location>
        <begin position="121"/>
        <end position="147"/>
    </location>
</feature>
<dbReference type="InterPro" id="IPR029058">
    <property type="entry name" value="AB_hydrolase_fold"/>
</dbReference>
<reference evidence="3 4" key="1">
    <citation type="submission" date="2019-04" db="EMBL/GenBank/DDBJ databases">
        <title>Streptomyces lasaliensis sp. nov., an Actinomycete isolated from soil which produces the polyether antibiotic lasalocid.</title>
        <authorList>
            <person name="Erwin G."/>
            <person name="Haber C."/>
        </authorList>
    </citation>
    <scope>NUCLEOTIDE SEQUENCE [LARGE SCALE GENOMIC DNA]</scope>
    <source>
        <strain evidence="3 4">X-537</strain>
    </source>
</reference>
<dbReference type="AlphaFoldDB" id="A0A4U5WF45"/>
<gene>
    <name evidence="3" type="ORF">E4U91_10120</name>
</gene>
<protein>
    <submittedName>
        <fullName evidence="3">Alpha/beta fold hydrolase</fullName>
    </submittedName>
</protein>
<dbReference type="PANTHER" id="PTHR43798:SF33">
    <property type="entry name" value="HYDROLASE, PUTATIVE (AFU_ORTHOLOGUE AFUA_2G14860)-RELATED"/>
    <property type="match status" value="1"/>
</dbReference>
<evidence type="ECO:0000259" key="2">
    <source>
        <dbReference type="Pfam" id="PF12697"/>
    </source>
</evidence>
<name>A0A4U5WF45_STRLS</name>
<dbReference type="PANTHER" id="PTHR43798">
    <property type="entry name" value="MONOACYLGLYCEROL LIPASE"/>
    <property type="match status" value="1"/>
</dbReference>
<feature type="compositionally biased region" description="Basic and acidic residues" evidence="1">
    <location>
        <begin position="121"/>
        <end position="132"/>
    </location>
</feature>
<proteinExistence type="predicted"/>
<keyword evidence="4" id="KW-1185">Reference proteome</keyword>
<evidence type="ECO:0000313" key="4">
    <source>
        <dbReference type="Proteomes" id="UP000305929"/>
    </source>
</evidence>
<dbReference type="InterPro" id="IPR000073">
    <property type="entry name" value="AB_hydrolase_1"/>
</dbReference>
<dbReference type="RefSeq" id="WP_137306543.1">
    <property type="nucleotide sequence ID" value="NZ_SZNQ01000001.1"/>
</dbReference>
<dbReference type="GO" id="GO:0016787">
    <property type="term" value="F:hydrolase activity"/>
    <property type="evidence" value="ECO:0007669"/>
    <property type="project" value="UniProtKB-KW"/>
</dbReference>
<dbReference type="GO" id="GO:0016020">
    <property type="term" value="C:membrane"/>
    <property type="evidence" value="ECO:0007669"/>
    <property type="project" value="TreeGrafter"/>
</dbReference>
<feature type="compositionally biased region" description="Gly residues" evidence="1">
    <location>
        <begin position="136"/>
        <end position="145"/>
    </location>
</feature>
<dbReference type="EMBL" id="SZNQ01000001">
    <property type="protein sequence ID" value="TKT00449.1"/>
    <property type="molecule type" value="Genomic_DNA"/>
</dbReference>
<evidence type="ECO:0000313" key="3">
    <source>
        <dbReference type="EMBL" id="TKT00449.1"/>
    </source>
</evidence>
<dbReference type="OrthoDB" id="5513277at2"/>
<dbReference type="Gene3D" id="3.40.50.1820">
    <property type="entry name" value="alpha/beta hydrolase"/>
    <property type="match status" value="1"/>
</dbReference>
<sequence>MGGYDGDAFRTAYDEVMARWPDDRQVLRVPTEFGTTYVNACGPRDAPPLLLLPGGGGATSASWYAQAALLASAHRVYAADLFGAPGRSEAAPGRPPRTAADLDSWLDALLDGLDELDGRTGLDGRARLDGPEGLRGPDGGDGTGGAHPISLGGHSYGGWIALRYALHAPARVRRLFLLDPTQCFAGYRPAYLLRALPMLVRPTRRRVRAFLEWETGGAGLDPGALRLQEAAAGFPAPRPVTGPRPDARALRALDVPVLLAVAARSRTHDARAVAARAEEALRDVETVVVADVSHHALPPAASPALDRRLSDFLAVSG</sequence>
<dbReference type="InterPro" id="IPR050266">
    <property type="entry name" value="AB_hydrolase_sf"/>
</dbReference>
<dbReference type="Pfam" id="PF12697">
    <property type="entry name" value="Abhydrolase_6"/>
    <property type="match status" value="1"/>
</dbReference>
<dbReference type="Proteomes" id="UP000305929">
    <property type="component" value="Unassembled WGS sequence"/>
</dbReference>
<keyword evidence="3" id="KW-0378">Hydrolase</keyword>
<feature type="domain" description="AB hydrolase-1" evidence="2">
    <location>
        <begin position="49"/>
        <end position="298"/>
    </location>
</feature>
<evidence type="ECO:0000256" key="1">
    <source>
        <dbReference type="SAM" id="MobiDB-lite"/>
    </source>
</evidence>
<organism evidence="3 4">
    <name type="scientific">Streptomyces lasalocidi</name>
    <name type="common">Streptomyces lasaliensis</name>
    <dbReference type="NCBI Taxonomy" id="324833"/>
    <lineage>
        <taxon>Bacteria</taxon>
        <taxon>Bacillati</taxon>
        <taxon>Actinomycetota</taxon>
        <taxon>Actinomycetes</taxon>
        <taxon>Kitasatosporales</taxon>
        <taxon>Streptomycetaceae</taxon>
        <taxon>Streptomyces</taxon>
    </lineage>
</organism>
<accession>A0A4U5WF45</accession>